<name>A0A1H3KJJ7_9RHOB</name>
<evidence type="ECO:0000256" key="1">
    <source>
        <dbReference type="ARBA" id="ARBA00010529"/>
    </source>
</evidence>
<dbReference type="Pfam" id="PF00216">
    <property type="entry name" value="Bac_DNA_binding"/>
    <property type="match status" value="1"/>
</dbReference>
<comment type="similarity">
    <text evidence="1">Belongs to the bacterial histone-like protein family.</text>
</comment>
<keyword evidence="5" id="KW-1185">Reference proteome</keyword>
<dbReference type="STRING" id="576131.SAMN05444486_102584"/>
<evidence type="ECO:0000313" key="5">
    <source>
        <dbReference type="Proteomes" id="UP000199026"/>
    </source>
</evidence>
<protein>
    <submittedName>
        <fullName evidence="4">DNA-binding protein</fullName>
    </submittedName>
</protein>
<keyword evidence="2 4" id="KW-0238">DNA-binding</keyword>
<gene>
    <name evidence="4" type="ORF">SAMN05444486_102584</name>
</gene>
<dbReference type="Proteomes" id="UP000199026">
    <property type="component" value="Unassembled WGS sequence"/>
</dbReference>
<evidence type="ECO:0000313" key="4">
    <source>
        <dbReference type="EMBL" id="SDY52239.1"/>
    </source>
</evidence>
<dbReference type="Gene3D" id="4.10.520.10">
    <property type="entry name" value="IHF-like DNA-binding proteins"/>
    <property type="match status" value="1"/>
</dbReference>
<dbReference type="RefSeq" id="WP_177170659.1">
    <property type="nucleotide sequence ID" value="NZ_CALJFH010000012.1"/>
</dbReference>
<feature type="compositionally biased region" description="Basic residues" evidence="3">
    <location>
        <begin position="31"/>
        <end position="42"/>
    </location>
</feature>
<evidence type="ECO:0000256" key="2">
    <source>
        <dbReference type="ARBA" id="ARBA00023125"/>
    </source>
</evidence>
<proteinExistence type="inferred from homology"/>
<dbReference type="InterPro" id="IPR000119">
    <property type="entry name" value="Hist_DNA-bd"/>
</dbReference>
<dbReference type="GO" id="GO:0030527">
    <property type="term" value="F:structural constituent of chromatin"/>
    <property type="evidence" value="ECO:0007669"/>
    <property type="project" value="InterPro"/>
</dbReference>
<feature type="region of interest" description="Disordered" evidence="3">
    <location>
        <begin position="1"/>
        <end position="64"/>
    </location>
</feature>
<dbReference type="GeneID" id="78126036"/>
<sequence length="182" mass="19066">MTETTQNPVSTKTASKTTAPKKAKAAAPKKATPKKTSAKKAAPKTVAKASPLKGTGPEVTPKAATAPLAAPEPVAAAAKVAPVLVTTTAPALATEEMRKEHLLDEVAKRSGAKRKDVKPIVEAMLEVLGEALGEARDINLKPLGKIKVARTKQVANGRVINLRLRQSDMVIKELEDKAEAAE</sequence>
<organism evidence="4 5">
    <name type="scientific">Lentibacter algarum</name>
    <dbReference type="NCBI Taxonomy" id="576131"/>
    <lineage>
        <taxon>Bacteria</taxon>
        <taxon>Pseudomonadati</taxon>
        <taxon>Pseudomonadota</taxon>
        <taxon>Alphaproteobacteria</taxon>
        <taxon>Rhodobacterales</taxon>
        <taxon>Roseobacteraceae</taxon>
        <taxon>Lentibacter</taxon>
    </lineage>
</organism>
<dbReference type="AlphaFoldDB" id="A0A1H3KJJ7"/>
<dbReference type="GO" id="GO:0003677">
    <property type="term" value="F:DNA binding"/>
    <property type="evidence" value="ECO:0007669"/>
    <property type="project" value="UniProtKB-KW"/>
</dbReference>
<accession>A0A1H3KJJ7</accession>
<dbReference type="SUPFAM" id="SSF47729">
    <property type="entry name" value="IHF-like DNA-binding proteins"/>
    <property type="match status" value="1"/>
</dbReference>
<reference evidence="4 5" key="1">
    <citation type="submission" date="2016-10" db="EMBL/GenBank/DDBJ databases">
        <authorList>
            <person name="de Groot N.N."/>
        </authorList>
    </citation>
    <scope>NUCLEOTIDE SEQUENCE [LARGE SCALE GENOMIC DNA]</scope>
    <source>
        <strain evidence="4 5">DSM 24677</strain>
    </source>
</reference>
<feature type="compositionally biased region" description="Low complexity" evidence="3">
    <location>
        <begin position="8"/>
        <end position="18"/>
    </location>
</feature>
<evidence type="ECO:0000256" key="3">
    <source>
        <dbReference type="SAM" id="MobiDB-lite"/>
    </source>
</evidence>
<dbReference type="EMBL" id="FNPR01000002">
    <property type="protein sequence ID" value="SDY52239.1"/>
    <property type="molecule type" value="Genomic_DNA"/>
</dbReference>
<dbReference type="InterPro" id="IPR010992">
    <property type="entry name" value="IHF-like_DNA-bd_dom_sf"/>
</dbReference>